<gene>
    <name evidence="1" type="ORF">Acor_83080</name>
</gene>
<dbReference type="EMBL" id="BLAD01000141">
    <property type="protein sequence ID" value="GES06239.1"/>
    <property type="molecule type" value="Genomic_DNA"/>
</dbReference>
<sequence length="279" mass="30314">MPVAVLRDGSTIDIEVHGDGPNLLLPINPKPAEEGPEAQAMRDWGGDPELGHSLVTGLRDTFRVVAFDYEKHLMAHPKTLTPDVITGDLLTVADAADADRFGFYGYSWLALSGMQLAMRSRRCAALVMGGYPPVGGPYAEMLATTEATYRMAVEAQESPSEQVVEPGDWDTVSVSLSPAQAKQFLVLYHELQGFDDLAAQAELSCPRLCFAGSADTIDYGPRWGGVRVDIAGPIVDRRAELEKLGWEVRVLDGLDHMQAMQADQALPIIKPWLAARLLA</sequence>
<name>A0A5M3WD26_9ACTN</name>
<accession>A0A5M3WD26</accession>
<dbReference type="InterPro" id="IPR029058">
    <property type="entry name" value="AB_hydrolase_fold"/>
</dbReference>
<dbReference type="AlphaFoldDB" id="A0A5M3WD26"/>
<evidence type="ECO:0008006" key="3">
    <source>
        <dbReference type="Google" id="ProtNLM"/>
    </source>
</evidence>
<dbReference type="Gene3D" id="3.40.50.1820">
    <property type="entry name" value="alpha/beta hydrolase"/>
    <property type="match status" value="1"/>
</dbReference>
<proteinExistence type="predicted"/>
<dbReference type="OrthoDB" id="3512457at2"/>
<evidence type="ECO:0000313" key="1">
    <source>
        <dbReference type="EMBL" id="GES06239.1"/>
    </source>
</evidence>
<dbReference type="RefSeq" id="WP_155342155.1">
    <property type="nucleotide sequence ID" value="NZ_BAAABN010000052.1"/>
</dbReference>
<dbReference type="Proteomes" id="UP000334990">
    <property type="component" value="Unassembled WGS sequence"/>
</dbReference>
<evidence type="ECO:0000313" key="2">
    <source>
        <dbReference type="Proteomes" id="UP000334990"/>
    </source>
</evidence>
<organism evidence="1 2">
    <name type="scientific">Acrocarpospora corrugata</name>
    <dbReference type="NCBI Taxonomy" id="35763"/>
    <lineage>
        <taxon>Bacteria</taxon>
        <taxon>Bacillati</taxon>
        <taxon>Actinomycetota</taxon>
        <taxon>Actinomycetes</taxon>
        <taxon>Streptosporangiales</taxon>
        <taxon>Streptosporangiaceae</taxon>
        <taxon>Acrocarpospora</taxon>
    </lineage>
</organism>
<reference evidence="1 2" key="1">
    <citation type="submission" date="2019-10" db="EMBL/GenBank/DDBJ databases">
        <title>Whole genome shotgun sequence of Acrocarpospora corrugata NBRC 13972.</title>
        <authorList>
            <person name="Ichikawa N."/>
            <person name="Kimura A."/>
            <person name="Kitahashi Y."/>
            <person name="Komaki H."/>
            <person name="Oguchi A."/>
        </authorList>
    </citation>
    <scope>NUCLEOTIDE SEQUENCE [LARGE SCALE GENOMIC DNA]</scope>
    <source>
        <strain evidence="1 2">NBRC 13972</strain>
    </source>
</reference>
<protein>
    <recommendedName>
        <fullName evidence="3">Alpha/beta hydrolase</fullName>
    </recommendedName>
</protein>
<comment type="caution">
    <text evidence="1">The sequence shown here is derived from an EMBL/GenBank/DDBJ whole genome shotgun (WGS) entry which is preliminary data.</text>
</comment>
<dbReference type="SUPFAM" id="SSF53474">
    <property type="entry name" value="alpha/beta-Hydrolases"/>
    <property type="match status" value="1"/>
</dbReference>
<keyword evidence="2" id="KW-1185">Reference proteome</keyword>